<dbReference type="OrthoDB" id="7391494at2"/>
<dbReference type="EMBL" id="WTYM01000026">
    <property type="protein sequence ID" value="MXO58529.1"/>
    <property type="molecule type" value="Genomic_DNA"/>
</dbReference>
<evidence type="ECO:0000313" key="3">
    <source>
        <dbReference type="Proteomes" id="UP000433652"/>
    </source>
</evidence>
<proteinExistence type="predicted"/>
<dbReference type="RefSeq" id="WP_159792073.1">
    <property type="nucleotide sequence ID" value="NZ_WTYM01000026.1"/>
</dbReference>
<reference evidence="2 3" key="1">
    <citation type="submission" date="2019-12" db="EMBL/GenBank/DDBJ databases">
        <title>Genomic-based taxomic classification of the family Erythrobacteraceae.</title>
        <authorList>
            <person name="Xu L."/>
        </authorList>
    </citation>
    <scope>NUCLEOTIDE SEQUENCE [LARGE SCALE GENOMIC DNA]</scope>
    <source>
        <strain evidence="2 3">MCCC 1K01500</strain>
    </source>
</reference>
<sequence length="109" mass="12429">MGFGSPEFVLSIIGMAMFAGVLKSAIRARHGFEDPHPHAGGKRARRNEIARLRDQNTGIVASLREDNARLTHRLESYEDRLRVLERIVTDNSYNLASEIEQLRDRREKA</sequence>
<dbReference type="AlphaFoldDB" id="A0A6I4SSJ6"/>
<feature type="coiled-coil region" evidence="1">
    <location>
        <begin position="60"/>
        <end position="87"/>
    </location>
</feature>
<name>A0A6I4SSJ6_9SPHN</name>
<organism evidence="2 3">
    <name type="scientific">Croceibacterium salegens</name>
    <dbReference type="NCBI Taxonomy" id="1737568"/>
    <lineage>
        <taxon>Bacteria</taxon>
        <taxon>Pseudomonadati</taxon>
        <taxon>Pseudomonadota</taxon>
        <taxon>Alphaproteobacteria</taxon>
        <taxon>Sphingomonadales</taxon>
        <taxon>Erythrobacteraceae</taxon>
        <taxon>Croceibacterium</taxon>
    </lineage>
</organism>
<keyword evidence="3" id="KW-1185">Reference proteome</keyword>
<keyword evidence="1" id="KW-0175">Coiled coil</keyword>
<protein>
    <submittedName>
        <fullName evidence="2">Uncharacterized protein</fullName>
    </submittedName>
</protein>
<dbReference type="Proteomes" id="UP000433652">
    <property type="component" value="Unassembled WGS sequence"/>
</dbReference>
<evidence type="ECO:0000313" key="2">
    <source>
        <dbReference type="EMBL" id="MXO58529.1"/>
    </source>
</evidence>
<accession>A0A6I4SSJ6</accession>
<evidence type="ECO:0000256" key="1">
    <source>
        <dbReference type="SAM" id="Coils"/>
    </source>
</evidence>
<gene>
    <name evidence="2" type="ORF">GRI89_03095</name>
</gene>
<comment type="caution">
    <text evidence="2">The sequence shown here is derived from an EMBL/GenBank/DDBJ whole genome shotgun (WGS) entry which is preliminary data.</text>
</comment>